<dbReference type="PANTHER" id="PTHR46825:SF15">
    <property type="entry name" value="BETA-LACTAMASE-RELATED DOMAIN-CONTAINING PROTEIN"/>
    <property type="match status" value="1"/>
</dbReference>
<accession>A0A9D4HVB6</accession>
<feature type="signal peptide" evidence="1">
    <location>
        <begin position="1"/>
        <end position="18"/>
    </location>
</feature>
<dbReference type="AlphaFoldDB" id="A0A9D4HVB6"/>
<reference evidence="3" key="2">
    <citation type="submission" date="2020-11" db="EMBL/GenBank/DDBJ databases">
        <authorList>
            <person name="McCartney M.A."/>
            <person name="Auch B."/>
            <person name="Kono T."/>
            <person name="Mallez S."/>
            <person name="Becker A."/>
            <person name="Gohl D.M."/>
            <person name="Silverstein K.A.T."/>
            <person name="Koren S."/>
            <person name="Bechman K.B."/>
            <person name="Herman A."/>
            <person name="Abrahante J.E."/>
            <person name="Garbe J."/>
        </authorList>
    </citation>
    <scope>NUCLEOTIDE SEQUENCE</scope>
    <source>
        <strain evidence="3">Duluth1</strain>
        <tissue evidence="3">Whole animal</tissue>
    </source>
</reference>
<dbReference type="SUPFAM" id="SSF56601">
    <property type="entry name" value="beta-lactamase/transpeptidase-like"/>
    <property type="match status" value="1"/>
</dbReference>
<proteinExistence type="predicted"/>
<feature type="chain" id="PRO_5039007655" description="Beta-lactamase-related domain-containing protein" evidence="1">
    <location>
        <begin position="19"/>
        <end position="539"/>
    </location>
</feature>
<reference evidence="3" key="1">
    <citation type="journal article" date="2019" name="bioRxiv">
        <title>The Genome of the Zebra Mussel, Dreissena polymorpha: A Resource for Invasive Species Research.</title>
        <authorList>
            <person name="McCartney M.A."/>
            <person name="Auch B."/>
            <person name="Kono T."/>
            <person name="Mallez S."/>
            <person name="Zhang Y."/>
            <person name="Obille A."/>
            <person name="Becker A."/>
            <person name="Abrahante J.E."/>
            <person name="Garbe J."/>
            <person name="Badalamenti J.P."/>
            <person name="Herman A."/>
            <person name="Mangelson H."/>
            <person name="Liachko I."/>
            <person name="Sullivan S."/>
            <person name="Sone E.D."/>
            <person name="Koren S."/>
            <person name="Silverstein K.A.T."/>
            <person name="Beckman K.B."/>
            <person name="Gohl D.M."/>
        </authorList>
    </citation>
    <scope>NUCLEOTIDE SEQUENCE</scope>
    <source>
        <strain evidence="3">Duluth1</strain>
        <tissue evidence="3">Whole animal</tissue>
    </source>
</reference>
<dbReference type="InterPro" id="IPR001466">
    <property type="entry name" value="Beta-lactam-related"/>
</dbReference>
<gene>
    <name evidence="3" type="ORF">DPMN_043126</name>
</gene>
<name>A0A9D4HVB6_DREPO</name>
<dbReference type="PANTHER" id="PTHR46825">
    <property type="entry name" value="D-ALANYL-D-ALANINE-CARBOXYPEPTIDASE/ENDOPEPTIDASE AMPH"/>
    <property type="match status" value="1"/>
</dbReference>
<dbReference type="EMBL" id="JAIWYP010000011">
    <property type="protein sequence ID" value="KAH3736555.1"/>
    <property type="molecule type" value="Genomic_DNA"/>
</dbReference>
<dbReference type="InterPro" id="IPR012338">
    <property type="entry name" value="Beta-lactam/transpept-like"/>
</dbReference>
<evidence type="ECO:0000313" key="3">
    <source>
        <dbReference type="EMBL" id="KAH3736555.1"/>
    </source>
</evidence>
<evidence type="ECO:0000259" key="2">
    <source>
        <dbReference type="Pfam" id="PF00144"/>
    </source>
</evidence>
<dbReference type="Gene3D" id="3.40.710.10">
    <property type="entry name" value="DD-peptidase/beta-lactamase superfamily"/>
    <property type="match status" value="1"/>
</dbReference>
<keyword evidence="4" id="KW-1185">Reference proteome</keyword>
<comment type="caution">
    <text evidence="3">The sequence shown here is derived from an EMBL/GenBank/DDBJ whole genome shotgun (WGS) entry which is preliminary data.</text>
</comment>
<organism evidence="3 4">
    <name type="scientific">Dreissena polymorpha</name>
    <name type="common">Zebra mussel</name>
    <name type="synonym">Mytilus polymorpha</name>
    <dbReference type="NCBI Taxonomy" id="45954"/>
    <lineage>
        <taxon>Eukaryota</taxon>
        <taxon>Metazoa</taxon>
        <taxon>Spiralia</taxon>
        <taxon>Lophotrochozoa</taxon>
        <taxon>Mollusca</taxon>
        <taxon>Bivalvia</taxon>
        <taxon>Autobranchia</taxon>
        <taxon>Heteroconchia</taxon>
        <taxon>Euheterodonta</taxon>
        <taxon>Imparidentia</taxon>
        <taxon>Neoheterodontei</taxon>
        <taxon>Myida</taxon>
        <taxon>Dreissenoidea</taxon>
        <taxon>Dreissenidae</taxon>
        <taxon>Dreissena</taxon>
    </lineage>
</organism>
<dbReference type="Proteomes" id="UP000828390">
    <property type="component" value="Unassembled WGS sequence"/>
</dbReference>
<dbReference type="InterPro" id="IPR050491">
    <property type="entry name" value="AmpC-like"/>
</dbReference>
<keyword evidence="1" id="KW-0732">Signal</keyword>
<protein>
    <recommendedName>
        <fullName evidence="2">Beta-lactamase-related domain-containing protein</fullName>
    </recommendedName>
</protein>
<evidence type="ECO:0000256" key="1">
    <source>
        <dbReference type="SAM" id="SignalP"/>
    </source>
</evidence>
<feature type="domain" description="Beta-lactamase-related" evidence="2">
    <location>
        <begin position="30"/>
        <end position="377"/>
    </location>
</feature>
<evidence type="ECO:0000313" key="4">
    <source>
        <dbReference type="Proteomes" id="UP000828390"/>
    </source>
</evidence>
<sequence>MTRLELLLALLGACTLEAAIFTPEQDADIQSYIEKVLECRNIPGLSIAVVKGEKSWARGFGFEDLETRQPVENTTHFLVGSLTKSMTMTLLGHYLETRRLNWDTKLIDIEPKRSYQLEQFAFQDNDTTNQVTVADLLTHQTGVSAAGDYGLIAGYPEGTNRNDLAWKIRYIPQTYKFRERFYYTSMMYVVLGHLTEMLGERSWEKLMMSKFFKPIGMTSSFILEDSDKVFENGFAKPYILRNGQLEPGTKGIYGLAPGEPTGGVVSTGLDMVKWMRFNLKNGETEQGRQLMKPEMMGQAFQEQLKFPDEMVKDSSFRTPIFPVDDVITGFGYAWYTSTYRGYRRLLTNGNMFSYTSSIWMFPEKNIAMFASINGPQFPGTDIFIKTVLWYLSDILLGETPWLNIDTACSFPKPWVTPPTFPDIPASPVYENEYLADYVGNYVSNLLPAVVIAFKEDGSPKPTLRFEMGRIKGDLWPTSTSNRLDFEVTEPWELAIQHVVSDTYTKRYPVFFQSSDGKVTSGFVMLTEAGVSVPFRKTSI</sequence>
<dbReference type="Pfam" id="PF00144">
    <property type="entry name" value="Beta-lactamase"/>
    <property type="match status" value="1"/>
</dbReference>